<sequence>MSGDQKNASSAGDSSTHSLTSLSLIRWAKKNDPRAWRLLEKLYKPLIAKYSSGKVPRHALADISQEVLLAMWQALPRFRRHPDKPGSFRKWIRTITRSKVINFYRHNQRGLEAKGGTTIQRILVEHPEPEDSCEFAAPAPVCDKADEIATMEFPHWYLIAFQRIVYEGQSGKQVAKDLGQSVDAVYVAKSRVMKRLRREFGEKEPGDQET</sequence>
<evidence type="ECO:0000256" key="5">
    <source>
        <dbReference type="ARBA" id="ARBA00023163"/>
    </source>
</evidence>
<accession>A0A518DNL0</accession>
<dbReference type="GO" id="GO:0006352">
    <property type="term" value="P:DNA-templated transcription initiation"/>
    <property type="evidence" value="ECO:0007669"/>
    <property type="project" value="InterPro"/>
</dbReference>
<dbReference type="KEGG" id="lcre:Pla8534_12050"/>
<evidence type="ECO:0000256" key="4">
    <source>
        <dbReference type="ARBA" id="ARBA00023125"/>
    </source>
</evidence>
<evidence type="ECO:0000256" key="3">
    <source>
        <dbReference type="ARBA" id="ARBA00023082"/>
    </source>
</evidence>
<dbReference type="InterPro" id="IPR013325">
    <property type="entry name" value="RNA_pol_sigma_r2"/>
</dbReference>
<dbReference type="EMBL" id="CP036433">
    <property type="protein sequence ID" value="QDU93425.1"/>
    <property type="molecule type" value="Genomic_DNA"/>
</dbReference>
<evidence type="ECO:0000313" key="8">
    <source>
        <dbReference type="Proteomes" id="UP000317648"/>
    </source>
</evidence>
<dbReference type="SUPFAM" id="SSF88946">
    <property type="entry name" value="Sigma2 domain of RNA polymerase sigma factors"/>
    <property type="match status" value="1"/>
</dbReference>
<keyword evidence="8" id="KW-1185">Reference proteome</keyword>
<dbReference type="PANTHER" id="PTHR43133:SF8">
    <property type="entry name" value="RNA POLYMERASE SIGMA FACTOR HI_1459-RELATED"/>
    <property type="match status" value="1"/>
</dbReference>
<proteinExistence type="inferred from homology"/>
<keyword evidence="2" id="KW-0805">Transcription regulation</keyword>
<dbReference type="RefSeq" id="WP_197443031.1">
    <property type="nucleotide sequence ID" value="NZ_CP036433.1"/>
</dbReference>
<dbReference type="AlphaFoldDB" id="A0A518DNL0"/>
<dbReference type="SUPFAM" id="SSF88659">
    <property type="entry name" value="Sigma3 and sigma4 domains of RNA polymerase sigma factors"/>
    <property type="match status" value="1"/>
</dbReference>
<dbReference type="InterPro" id="IPR039425">
    <property type="entry name" value="RNA_pol_sigma-70-like"/>
</dbReference>
<keyword evidence="5" id="KW-0804">Transcription</keyword>
<protein>
    <submittedName>
        <fullName evidence="7">ECF RNA polymerase sigma factor SigD</fullName>
    </submittedName>
</protein>
<dbReference type="PANTHER" id="PTHR43133">
    <property type="entry name" value="RNA POLYMERASE ECF-TYPE SIGMA FACTO"/>
    <property type="match status" value="1"/>
</dbReference>
<dbReference type="Proteomes" id="UP000317648">
    <property type="component" value="Chromosome"/>
</dbReference>
<gene>
    <name evidence="7" type="primary">sigD_1</name>
    <name evidence="7" type="ORF">Pla8534_12050</name>
</gene>
<reference evidence="7 8" key="1">
    <citation type="submission" date="2019-02" db="EMBL/GenBank/DDBJ databases">
        <title>Deep-cultivation of Planctomycetes and their phenomic and genomic characterization uncovers novel biology.</title>
        <authorList>
            <person name="Wiegand S."/>
            <person name="Jogler M."/>
            <person name="Boedeker C."/>
            <person name="Pinto D."/>
            <person name="Vollmers J."/>
            <person name="Rivas-Marin E."/>
            <person name="Kohn T."/>
            <person name="Peeters S.H."/>
            <person name="Heuer A."/>
            <person name="Rast P."/>
            <person name="Oberbeckmann S."/>
            <person name="Bunk B."/>
            <person name="Jeske O."/>
            <person name="Meyerdierks A."/>
            <person name="Storesund J.E."/>
            <person name="Kallscheuer N."/>
            <person name="Luecker S."/>
            <person name="Lage O.M."/>
            <person name="Pohl T."/>
            <person name="Merkel B.J."/>
            <person name="Hornburger P."/>
            <person name="Mueller R.-W."/>
            <person name="Bruemmer F."/>
            <person name="Labrenz M."/>
            <person name="Spormann A.M."/>
            <person name="Op den Camp H."/>
            <person name="Overmann J."/>
            <person name="Amann R."/>
            <person name="Jetten M.S.M."/>
            <person name="Mascher T."/>
            <person name="Medema M.H."/>
            <person name="Devos D.P."/>
            <person name="Kaster A.-K."/>
            <person name="Ovreas L."/>
            <person name="Rohde M."/>
            <person name="Galperin M.Y."/>
            <person name="Jogler C."/>
        </authorList>
    </citation>
    <scope>NUCLEOTIDE SEQUENCE [LARGE SCALE GENOMIC DNA]</scope>
    <source>
        <strain evidence="7 8">Pla85_3_4</strain>
    </source>
</reference>
<evidence type="ECO:0000256" key="1">
    <source>
        <dbReference type="ARBA" id="ARBA00010641"/>
    </source>
</evidence>
<keyword evidence="3" id="KW-0731">Sigma factor</keyword>
<comment type="similarity">
    <text evidence="1">Belongs to the sigma-70 factor family. ECF subfamily.</text>
</comment>
<dbReference type="Pfam" id="PF04542">
    <property type="entry name" value="Sigma70_r2"/>
    <property type="match status" value="1"/>
</dbReference>
<feature type="domain" description="RNA polymerase sigma-70 region 2" evidence="6">
    <location>
        <begin position="43"/>
        <end position="109"/>
    </location>
</feature>
<name>A0A518DNL0_9BACT</name>
<organism evidence="7 8">
    <name type="scientific">Lignipirellula cremea</name>
    <dbReference type="NCBI Taxonomy" id="2528010"/>
    <lineage>
        <taxon>Bacteria</taxon>
        <taxon>Pseudomonadati</taxon>
        <taxon>Planctomycetota</taxon>
        <taxon>Planctomycetia</taxon>
        <taxon>Pirellulales</taxon>
        <taxon>Pirellulaceae</taxon>
        <taxon>Lignipirellula</taxon>
    </lineage>
</organism>
<evidence type="ECO:0000256" key="2">
    <source>
        <dbReference type="ARBA" id="ARBA00023015"/>
    </source>
</evidence>
<dbReference type="GO" id="GO:0016987">
    <property type="term" value="F:sigma factor activity"/>
    <property type="evidence" value="ECO:0007669"/>
    <property type="project" value="UniProtKB-KW"/>
</dbReference>
<evidence type="ECO:0000313" key="7">
    <source>
        <dbReference type="EMBL" id="QDU93425.1"/>
    </source>
</evidence>
<dbReference type="Gene3D" id="1.10.1740.10">
    <property type="match status" value="1"/>
</dbReference>
<keyword evidence="4" id="KW-0238">DNA-binding</keyword>
<dbReference type="GO" id="GO:0003677">
    <property type="term" value="F:DNA binding"/>
    <property type="evidence" value="ECO:0007669"/>
    <property type="project" value="UniProtKB-KW"/>
</dbReference>
<dbReference type="InterPro" id="IPR013324">
    <property type="entry name" value="RNA_pol_sigma_r3/r4-like"/>
</dbReference>
<evidence type="ECO:0000259" key="6">
    <source>
        <dbReference type="Pfam" id="PF04542"/>
    </source>
</evidence>
<dbReference type="InterPro" id="IPR007627">
    <property type="entry name" value="RNA_pol_sigma70_r2"/>
</dbReference>